<dbReference type="InterPro" id="IPR023214">
    <property type="entry name" value="HAD_sf"/>
</dbReference>
<gene>
    <name evidence="1" type="ORF">DSM112329_00572</name>
</gene>
<dbReference type="KEGG" id="parq:DSM112329_00572"/>
<dbReference type="SUPFAM" id="SSF56784">
    <property type="entry name" value="HAD-like"/>
    <property type="match status" value="1"/>
</dbReference>
<dbReference type="PANTHER" id="PTHR47829">
    <property type="entry name" value="HYDROLASE, PUTATIVE (AFU_ORTHOLOGUE AFUA_1G12880)-RELATED"/>
    <property type="match status" value="1"/>
</dbReference>
<dbReference type="InterPro" id="IPR023198">
    <property type="entry name" value="PGP-like_dom2"/>
</dbReference>
<evidence type="ECO:0008006" key="2">
    <source>
        <dbReference type="Google" id="ProtNLM"/>
    </source>
</evidence>
<dbReference type="CDD" id="cd02603">
    <property type="entry name" value="HAD_sEH-N_like"/>
    <property type="match status" value="1"/>
</dbReference>
<dbReference type="InterPro" id="IPR052898">
    <property type="entry name" value="ACAD10-like"/>
</dbReference>
<dbReference type="Gene3D" id="3.40.50.1000">
    <property type="entry name" value="HAD superfamily/HAD-like"/>
    <property type="match status" value="1"/>
</dbReference>
<dbReference type="PRINTS" id="PR00413">
    <property type="entry name" value="HADHALOGNASE"/>
</dbReference>
<dbReference type="NCBIfam" id="TIGR01509">
    <property type="entry name" value="HAD-SF-IA-v3"/>
    <property type="match status" value="1"/>
</dbReference>
<dbReference type="InterPro" id="IPR006439">
    <property type="entry name" value="HAD-SF_hydro_IA"/>
</dbReference>
<organism evidence="1">
    <name type="scientific">Paraconexibacter sp. AEG42_29</name>
    <dbReference type="NCBI Taxonomy" id="2997339"/>
    <lineage>
        <taxon>Bacteria</taxon>
        <taxon>Bacillati</taxon>
        <taxon>Actinomycetota</taxon>
        <taxon>Thermoleophilia</taxon>
        <taxon>Solirubrobacterales</taxon>
        <taxon>Paraconexibacteraceae</taxon>
        <taxon>Paraconexibacter</taxon>
    </lineage>
</organism>
<evidence type="ECO:0000313" key="1">
    <source>
        <dbReference type="EMBL" id="XAY03752.1"/>
    </source>
</evidence>
<dbReference type="PANTHER" id="PTHR47829:SF1">
    <property type="entry name" value="HAD FAMILY PHOSPHATASE"/>
    <property type="match status" value="1"/>
</dbReference>
<name>A0AAU7AQ62_9ACTN</name>
<dbReference type="AlphaFoldDB" id="A0AAU7AQ62"/>
<proteinExistence type="predicted"/>
<accession>A0AAU7AQ62</accession>
<sequence>MDWGGVMTTDIFASFSAFCVAEGLHADTVRDLFMKDPAARELLGDFERGRLADADFEARFAAVLGVAEPAGLIGRLFGGMGPNVELLDAVERLRAAGVKTGLLSNSWGTATYPADQLTKLFDVLVISGELDVRKPEPGIYEVAVERMGLPADQLVFVDDLRGNLKPARALGIHTVHHVDNATTLAALDEAFAAFTA</sequence>
<reference evidence="1" key="1">
    <citation type="submission" date="2022-12" db="EMBL/GenBank/DDBJ databases">
        <title>Paraconexibacter alkalitolerans sp. nov. and Baekduia alba sp. nov., isolated from soil and emended description of the genera Paraconexibacter (Chun et al., 2020) and Baekduia (An et al., 2020).</title>
        <authorList>
            <person name="Vieira S."/>
            <person name="Huber K.J."/>
            <person name="Geppert A."/>
            <person name="Wolf J."/>
            <person name="Neumann-Schaal M."/>
            <person name="Muesken M."/>
            <person name="Overmann J."/>
        </authorList>
    </citation>
    <scope>NUCLEOTIDE SEQUENCE</scope>
    <source>
        <strain evidence="1">AEG42_29</strain>
    </source>
</reference>
<dbReference type="InterPro" id="IPR036412">
    <property type="entry name" value="HAD-like_sf"/>
</dbReference>
<dbReference type="Gene3D" id="1.10.150.240">
    <property type="entry name" value="Putative phosphatase, domain 2"/>
    <property type="match status" value="1"/>
</dbReference>
<dbReference type="Pfam" id="PF00702">
    <property type="entry name" value="Hydrolase"/>
    <property type="match status" value="1"/>
</dbReference>
<dbReference type="EMBL" id="CP114014">
    <property type="protein sequence ID" value="XAY03752.1"/>
    <property type="molecule type" value="Genomic_DNA"/>
</dbReference>
<protein>
    <recommendedName>
        <fullName evidence="2">Haloacid dehalogenase</fullName>
    </recommendedName>
</protein>